<organism evidence="1 2">
    <name type="scientific">Haematococcus lacustris</name>
    <name type="common">Green alga</name>
    <name type="synonym">Haematococcus pluvialis</name>
    <dbReference type="NCBI Taxonomy" id="44745"/>
    <lineage>
        <taxon>Eukaryota</taxon>
        <taxon>Viridiplantae</taxon>
        <taxon>Chlorophyta</taxon>
        <taxon>core chlorophytes</taxon>
        <taxon>Chlorophyceae</taxon>
        <taxon>CS clade</taxon>
        <taxon>Chlamydomonadales</taxon>
        <taxon>Haematococcaceae</taxon>
        <taxon>Haematococcus</taxon>
    </lineage>
</organism>
<dbReference type="AlphaFoldDB" id="A0A699ZWZ9"/>
<feature type="non-terminal residue" evidence="1">
    <location>
        <position position="1"/>
    </location>
</feature>
<protein>
    <submittedName>
        <fullName evidence="1">Uncharacterized protein</fullName>
    </submittedName>
</protein>
<dbReference type="Proteomes" id="UP000485058">
    <property type="component" value="Unassembled WGS sequence"/>
</dbReference>
<proteinExistence type="predicted"/>
<evidence type="ECO:0000313" key="2">
    <source>
        <dbReference type="Proteomes" id="UP000485058"/>
    </source>
</evidence>
<evidence type="ECO:0000313" key="1">
    <source>
        <dbReference type="EMBL" id="GFH22788.1"/>
    </source>
</evidence>
<dbReference type="EMBL" id="BLLF01002123">
    <property type="protein sequence ID" value="GFH22788.1"/>
    <property type="molecule type" value="Genomic_DNA"/>
</dbReference>
<comment type="caution">
    <text evidence="1">The sequence shown here is derived from an EMBL/GenBank/DDBJ whole genome shotgun (WGS) entry which is preliminary data.</text>
</comment>
<gene>
    <name evidence="1" type="ORF">HaLaN_20301</name>
</gene>
<sequence length="116" mass="12195">CCCLAINQAAVPEELARLPLLHPGTPLLDPLLASLTHSLEVTGLPALCLLCPEHKPSALTRSLSDSQASVLALHQALSTAGLLAGALCPPEEVEQLVLLHRWFVPQAAVGGDLMYC</sequence>
<keyword evidence="2" id="KW-1185">Reference proteome</keyword>
<name>A0A699ZWZ9_HAELA</name>
<reference evidence="1 2" key="1">
    <citation type="submission" date="2020-02" db="EMBL/GenBank/DDBJ databases">
        <title>Draft genome sequence of Haematococcus lacustris strain NIES-144.</title>
        <authorList>
            <person name="Morimoto D."/>
            <person name="Nakagawa S."/>
            <person name="Yoshida T."/>
            <person name="Sawayama S."/>
        </authorList>
    </citation>
    <scope>NUCLEOTIDE SEQUENCE [LARGE SCALE GENOMIC DNA]</scope>
    <source>
        <strain evidence="1 2">NIES-144</strain>
    </source>
</reference>
<accession>A0A699ZWZ9</accession>